<dbReference type="PANTHER" id="PTHR48078:SF6">
    <property type="entry name" value="L-THREONINE DEHYDRATASE CATABOLIC TDCB"/>
    <property type="match status" value="1"/>
</dbReference>
<keyword evidence="9" id="KW-1185">Reference proteome</keyword>
<dbReference type="FunFam" id="3.40.50.1100:FF:000013">
    <property type="entry name" value="Threonine synthase"/>
    <property type="match status" value="1"/>
</dbReference>
<gene>
    <name evidence="8" type="ORF">PYK22_03193</name>
</gene>
<dbReference type="InterPro" id="IPR004450">
    <property type="entry name" value="Thr_synthase-like"/>
</dbReference>
<evidence type="ECO:0000256" key="4">
    <source>
        <dbReference type="ARBA" id="ARBA00023239"/>
    </source>
</evidence>
<dbReference type="InterPro" id="IPR036052">
    <property type="entry name" value="TrpB-like_PALP_sf"/>
</dbReference>
<comment type="cofactor">
    <cofactor evidence="1 6">
        <name>pyridoxal 5'-phosphate</name>
        <dbReference type="ChEBI" id="CHEBI:597326"/>
    </cofactor>
</comment>
<dbReference type="GO" id="GO:0006567">
    <property type="term" value="P:L-threonine catabolic process"/>
    <property type="evidence" value="ECO:0007669"/>
    <property type="project" value="TreeGrafter"/>
</dbReference>
<dbReference type="NCBIfam" id="TIGR00260">
    <property type="entry name" value="thrC"/>
    <property type="match status" value="1"/>
</dbReference>
<dbReference type="Pfam" id="PF00291">
    <property type="entry name" value="PALP"/>
    <property type="match status" value="1"/>
</dbReference>
<sequence length="447" mass="48175">MEISDAETIQAAQRCIEPDCARLYGLRDKLLVCPHCGGLLEIVKRVNHAAQELKEMWRARRASNAPRDRSGVWRFRELLPFDEDAPIITLTEGNTPLYDAPRAARFCGLERLELKHQGCNPTGSFKDTGMTVAITQAVRLGARTAICASTGNTAASLAAYAARAGLGCAILVPRGQISLAKLAQTLDYGALVFEVEGNFDDCMRLIQELAAEETVYVVNSINPFRLEGQKTVAIELLEQLDWQVPDHVVLPGGNLGNSSALGKGFFELLALGLIARVPRISVVQAEGAAPFARLFARSQTDERVELVPIAAPQTLATAIKIGAPVSWKKALEVVRRTGGQVISVSEREIAEAKAIIGRDGIGCEPASAAAVAGIKRLVETGFIARASSVIAVLTGHFLKDSDYAINYHRGTLRAPGDKELEGAHRNLPIPVPANKAEILARLDHQTN</sequence>
<dbReference type="SUPFAM" id="SSF53686">
    <property type="entry name" value="Tryptophan synthase beta subunit-like PLP-dependent enzymes"/>
    <property type="match status" value="1"/>
</dbReference>
<evidence type="ECO:0000256" key="3">
    <source>
        <dbReference type="ARBA" id="ARBA00022898"/>
    </source>
</evidence>
<organism evidence="8 9">
    <name type="scientific">Pyrinomonas methylaliphatogenes</name>
    <dbReference type="NCBI Taxonomy" id="454194"/>
    <lineage>
        <taxon>Bacteria</taxon>
        <taxon>Pseudomonadati</taxon>
        <taxon>Acidobacteriota</taxon>
        <taxon>Blastocatellia</taxon>
        <taxon>Blastocatellales</taxon>
        <taxon>Pyrinomonadaceae</taxon>
        <taxon>Pyrinomonas</taxon>
    </lineage>
</organism>
<feature type="modified residue" description="N6-(pyridoxal phosphate)lysine" evidence="6">
    <location>
        <position position="126"/>
    </location>
</feature>
<evidence type="ECO:0000256" key="6">
    <source>
        <dbReference type="PIRSR" id="PIRSR604450-51"/>
    </source>
</evidence>
<evidence type="ECO:0000313" key="9">
    <source>
        <dbReference type="Proteomes" id="UP000031518"/>
    </source>
</evidence>
<dbReference type="GO" id="GO:0004794">
    <property type="term" value="F:threonine deaminase activity"/>
    <property type="evidence" value="ECO:0007669"/>
    <property type="project" value="TreeGrafter"/>
</dbReference>
<dbReference type="GO" id="GO:0009088">
    <property type="term" value="P:threonine biosynthetic process"/>
    <property type="evidence" value="ECO:0007669"/>
    <property type="project" value="UniProtKB-UniRule"/>
</dbReference>
<protein>
    <recommendedName>
        <fullName evidence="5">Threonine synthase</fullName>
        <ecNumber evidence="5">4.2.3.1</ecNumber>
    </recommendedName>
</protein>
<dbReference type="CDD" id="cd01563">
    <property type="entry name" value="Thr-synth_1"/>
    <property type="match status" value="1"/>
</dbReference>
<dbReference type="Proteomes" id="UP000031518">
    <property type="component" value="Unassembled WGS sequence"/>
</dbReference>
<accession>A0A0B6X3S9</accession>
<dbReference type="GO" id="GO:0009097">
    <property type="term" value="P:isoleucine biosynthetic process"/>
    <property type="evidence" value="ECO:0007669"/>
    <property type="project" value="TreeGrafter"/>
</dbReference>
<dbReference type="AlphaFoldDB" id="A0A0B6X3S9"/>
<dbReference type="Gene3D" id="3.40.50.1100">
    <property type="match status" value="2"/>
</dbReference>
<keyword evidence="4 8" id="KW-0456">Lyase</keyword>
<dbReference type="GO" id="GO:0006565">
    <property type="term" value="P:L-serine catabolic process"/>
    <property type="evidence" value="ECO:0007669"/>
    <property type="project" value="TreeGrafter"/>
</dbReference>
<dbReference type="STRING" id="454194.PYK22_03193"/>
<evidence type="ECO:0000256" key="5">
    <source>
        <dbReference type="NCBIfam" id="TIGR00260"/>
    </source>
</evidence>
<evidence type="ECO:0000256" key="2">
    <source>
        <dbReference type="ARBA" id="ARBA00005517"/>
    </source>
</evidence>
<evidence type="ECO:0000313" key="8">
    <source>
        <dbReference type="EMBL" id="CDM67144.1"/>
    </source>
</evidence>
<dbReference type="InterPro" id="IPR001926">
    <property type="entry name" value="TrpB-like_PALP"/>
</dbReference>
<dbReference type="InterPro" id="IPR050147">
    <property type="entry name" value="Ser/Thr_Dehydratase"/>
</dbReference>
<dbReference type="GO" id="GO:0004795">
    <property type="term" value="F:threonine synthase activity"/>
    <property type="evidence" value="ECO:0007669"/>
    <property type="project" value="UniProtKB-UniRule"/>
</dbReference>
<dbReference type="OrthoDB" id="9778118at2"/>
<comment type="similarity">
    <text evidence="2">Belongs to the threonine synthase family.</text>
</comment>
<proteinExistence type="inferred from homology"/>
<keyword evidence="3 6" id="KW-0663">Pyridoxal phosphate</keyword>
<dbReference type="EMBL" id="CBXV010000009">
    <property type="protein sequence ID" value="CDM67144.1"/>
    <property type="molecule type" value="Genomic_DNA"/>
</dbReference>
<dbReference type="PANTHER" id="PTHR48078">
    <property type="entry name" value="THREONINE DEHYDRATASE, MITOCHONDRIAL-RELATED"/>
    <property type="match status" value="1"/>
</dbReference>
<reference evidence="8 9" key="2">
    <citation type="submission" date="2015-01" db="EMBL/GenBank/DDBJ databases">
        <title>Complete genome sequence of Pyrinomonas methylaliphatogenes type strain K22T.</title>
        <authorList>
            <person name="Lee K.C.Y."/>
            <person name="Power J.F."/>
            <person name="Dunfield P.F."/>
            <person name="Morgan X.C."/>
            <person name="Huttenhower C."/>
            <person name="Stott M.B."/>
        </authorList>
    </citation>
    <scope>NUCLEOTIDE SEQUENCE [LARGE SCALE GENOMIC DNA]</scope>
    <source>
        <strain evidence="8 9">K22</strain>
    </source>
</reference>
<feature type="domain" description="Tryptophan synthase beta chain-like PALP" evidence="7">
    <location>
        <begin position="88"/>
        <end position="395"/>
    </location>
</feature>
<reference evidence="8 9" key="1">
    <citation type="submission" date="2013-12" db="EMBL/GenBank/DDBJ databases">
        <authorList>
            <person name="Stott M."/>
        </authorList>
    </citation>
    <scope>NUCLEOTIDE SEQUENCE [LARGE SCALE GENOMIC DNA]</scope>
    <source>
        <strain evidence="8 9">K22</strain>
    </source>
</reference>
<evidence type="ECO:0000256" key="1">
    <source>
        <dbReference type="ARBA" id="ARBA00001933"/>
    </source>
</evidence>
<name>A0A0B6X3S9_9BACT</name>
<dbReference type="GO" id="GO:0003941">
    <property type="term" value="F:L-serine ammonia-lyase activity"/>
    <property type="evidence" value="ECO:0007669"/>
    <property type="project" value="TreeGrafter"/>
</dbReference>
<dbReference type="EC" id="4.2.3.1" evidence="5"/>
<evidence type="ECO:0000259" key="7">
    <source>
        <dbReference type="Pfam" id="PF00291"/>
    </source>
</evidence>
<dbReference type="RefSeq" id="WP_083437944.1">
    <property type="nucleotide sequence ID" value="NZ_CBXV010000009.1"/>
</dbReference>